<comment type="caution">
    <text evidence="4">The sequence shown here is derived from an EMBL/GenBank/DDBJ whole genome shotgun (WGS) entry which is preliminary data.</text>
</comment>
<proteinExistence type="predicted"/>
<keyword evidence="2" id="KW-0804">Transcription</keyword>
<dbReference type="SUPFAM" id="SSF46689">
    <property type="entry name" value="Homeodomain-like"/>
    <property type="match status" value="1"/>
</dbReference>
<evidence type="ECO:0000256" key="2">
    <source>
        <dbReference type="ARBA" id="ARBA00023163"/>
    </source>
</evidence>
<name>A0A3A4KKY7_9NOCA</name>
<dbReference type="Gene3D" id="1.10.357.10">
    <property type="entry name" value="Tetracycline Repressor, domain 2"/>
    <property type="match status" value="1"/>
</dbReference>
<keyword evidence="5" id="KW-1185">Reference proteome</keyword>
<sequence length="158" mass="17537">MCKRAGLSPGSVYCWYPSKESIVDAVAEERHRHEREHLETALRAADPRTALTGFLDVYFTWLADPREQRRRRVGILVWAESLVSERMRPAVRAGIDQRGLAADAVRAGQAAGTIAAGVDPDTVTRLILAVIQGFILQQSRDPDLDPATYRRALDSLTP</sequence>
<dbReference type="InterPro" id="IPR036271">
    <property type="entry name" value="Tet_transcr_reg_TetR-rel_C_sf"/>
</dbReference>
<dbReference type="InterPro" id="IPR009057">
    <property type="entry name" value="Homeodomain-like_sf"/>
</dbReference>
<organism evidence="4 5">
    <name type="scientific">Nocardia panacis</name>
    <dbReference type="NCBI Taxonomy" id="2340916"/>
    <lineage>
        <taxon>Bacteria</taxon>
        <taxon>Bacillati</taxon>
        <taxon>Actinomycetota</taxon>
        <taxon>Actinomycetes</taxon>
        <taxon>Mycobacteriales</taxon>
        <taxon>Nocardiaceae</taxon>
        <taxon>Nocardia</taxon>
    </lineage>
</organism>
<dbReference type="AlphaFoldDB" id="A0A3A4KKY7"/>
<dbReference type="EMBL" id="QZFU01000041">
    <property type="protein sequence ID" value="RJO69929.1"/>
    <property type="molecule type" value="Genomic_DNA"/>
</dbReference>
<dbReference type="Proteomes" id="UP000266677">
    <property type="component" value="Unassembled WGS sequence"/>
</dbReference>
<dbReference type="PANTHER" id="PTHR47506">
    <property type="entry name" value="TRANSCRIPTIONAL REGULATORY PROTEIN"/>
    <property type="match status" value="1"/>
</dbReference>
<accession>A0A3A4KKY7</accession>
<evidence type="ECO:0000259" key="3">
    <source>
        <dbReference type="Pfam" id="PF13977"/>
    </source>
</evidence>
<evidence type="ECO:0000256" key="1">
    <source>
        <dbReference type="ARBA" id="ARBA00023015"/>
    </source>
</evidence>
<keyword evidence="1" id="KW-0805">Transcription regulation</keyword>
<dbReference type="SUPFAM" id="SSF48498">
    <property type="entry name" value="Tetracyclin repressor-like, C-terminal domain"/>
    <property type="match status" value="1"/>
</dbReference>
<evidence type="ECO:0000313" key="4">
    <source>
        <dbReference type="EMBL" id="RJO69929.1"/>
    </source>
</evidence>
<protein>
    <recommendedName>
        <fullName evidence="3">BetI-type transcriptional repressor C-terminal domain-containing protein</fullName>
    </recommendedName>
</protein>
<dbReference type="Pfam" id="PF13977">
    <property type="entry name" value="TetR_C_6"/>
    <property type="match status" value="1"/>
</dbReference>
<gene>
    <name evidence="4" type="ORF">D5S18_29010</name>
</gene>
<feature type="domain" description="BetI-type transcriptional repressor C-terminal" evidence="3">
    <location>
        <begin position="47"/>
        <end position="155"/>
    </location>
</feature>
<dbReference type="PANTHER" id="PTHR47506:SF1">
    <property type="entry name" value="HTH-TYPE TRANSCRIPTIONAL REGULATOR YJDC"/>
    <property type="match status" value="1"/>
</dbReference>
<reference evidence="4 5" key="1">
    <citation type="submission" date="2018-09" db="EMBL/GenBank/DDBJ databases">
        <title>YIM PH21274 draft genome.</title>
        <authorList>
            <person name="Miao C."/>
        </authorList>
    </citation>
    <scope>NUCLEOTIDE SEQUENCE [LARGE SCALE GENOMIC DNA]</scope>
    <source>
        <strain evidence="4 5">YIM PH 21724</strain>
    </source>
</reference>
<evidence type="ECO:0000313" key="5">
    <source>
        <dbReference type="Proteomes" id="UP000266677"/>
    </source>
</evidence>
<dbReference type="InterPro" id="IPR039538">
    <property type="entry name" value="BetI_C"/>
</dbReference>